<comment type="caution">
    <text evidence="2">The sequence shown here is derived from an EMBL/GenBank/DDBJ whole genome shotgun (WGS) entry which is preliminary data.</text>
</comment>
<name>A0A6V7HBP8_9HYME</name>
<proteinExistence type="predicted"/>
<keyword evidence="3" id="KW-1185">Reference proteome</keyword>
<feature type="region of interest" description="Disordered" evidence="1">
    <location>
        <begin position="1"/>
        <end position="38"/>
    </location>
</feature>
<feature type="compositionally biased region" description="Basic and acidic residues" evidence="1">
    <location>
        <begin position="1"/>
        <end position="11"/>
    </location>
</feature>
<reference evidence="2" key="1">
    <citation type="submission" date="2020-07" db="EMBL/GenBank/DDBJ databases">
        <authorList>
            <person name="Nazaruddin N."/>
        </authorList>
    </citation>
    <scope>NUCLEOTIDE SEQUENCE</scope>
</reference>
<evidence type="ECO:0000313" key="2">
    <source>
        <dbReference type="EMBL" id="CAD1477284.1"/>
    </source>
</evidence>
<accession>A0A6V7HBP8</accession>
<gene>
    <name evidence="2" type="ORF">MHI_LOCUS719924</name>
</gene>
<protein>
    <submittedName>
        <fullName evidence="2">Uncharacterized protein</fullName>
    </submittedName>
</protein>
<dbReference type="Proteomes" id="UP000752696">
    <property type="component" value="Unassembled WGS sequence"/>
</dbReference>
<evidence type="ECO:0000313" key="3">
    <source>
        <dbReference type="Proteomes" id="UP000752696"/>
    </source>
</evidence>
<dbReference type="AlphaFoldDB" id="A0A6V7HBP8"/>
<dbReference type="EMBL" id="CAJDYZ010009922">
    <property type="protein sequence ID" value="CAD1477284.1"/>
    <property type="molecule type" value="Genomic_DNA"/>
</dbReference>
<feature type="non-terminal residue" evidence="2">
    <location>
        <position position="52"/>
    </location>
</feature>
<sequence>MGHDRTSHPWEEGFSPRGGNATLDGATSDGVSSSLSRAAQLCSRAKLRADVS</sequence>
<organism evidence="2 3">
    <name type="scientific">Heterotrigona itama</name>
    <dbReference type="NCBI Taxonomy" id="395501"/>
    <lineage>
        <taxon>Eukaryota</taxon>
        <taxon>Metazoa</taxon>
        <taxon>Ecdysozoa</taxon>
        <taxon>Arthropoda</taxon>
        <taxon>Hexapoda</taxon>
        <taxon>Insecta</taxon>
        <taxon>Pterygota</taxon>
        <taxon>Neoptera</taxon>
        <taxon>Endopterygota</taxon>
        <taxon>Hymenoptera</taxon>
        <taxon>Apocrita</taxon>
        <taxon>Aculeata</taxon>
        <taxon>Apoidea</taxon>
        <taxon>Anthophila</taxon>
        <taxon>Apidae</taxon>
        <taxon>Heterotrigona</taxon>
    </lineage>
</organism>
<dbReference type="OrthoDB" id="10561752at2759"/>
<evidence type="ECO:0000256" key="1">
    <source>
        <dbReference type="SAM" id="MobiDB-lite"/>
    </source>
</evidence>